<evidence type="ECO:0008006" key="3">
    <source>
        <dbReference type="Google" id="ProtNLM"/>
    </source>
</evidence>
<organism evidence="1 2">
    <name type="scientific">Streptomyces griseoaurantiacus M045</name>
    <dbReference type="NCBI Taxonomy" id="996637"/>
    <lineage>
        <taxon>Bacteria</taxon>
        <taxon>Bacillati</taxon>
        <taxon>Actinomycetota</taxon>
        <taxon>Actinomycetes</taxon>
        <taxon>Kitasatosporales</taxon>
        <taxon>Streptomycetaceae</taxon>
        <taxon>Streptomyces</taxon>
        <taxon>Streptomyces aurantiacus group</taxon>
    </lineage>
</organism>
<accession>F3NBW7</accession>
<gene>
    <name evidence="1" type="ORF">SGM_6656</name>
</gene>
<proteinExistence type="predicted"/>
<comment type="caution">
    <text evidence="1">The sequence shown here is derived from an EMBL/GenBank/DDBJ whole genome shotgun (WGS) entry which is preliminary data.</text>
</comment>
<keyword evidence="2" id="KW-1185">Reference proteome</keyword>
<evidence type="ECO:0000313" key="1">
    <source>
        <dbReference type="EMBL" id="EGG49075.1"/>
    </source>
</evidence>
<sequence length="42" mass="4569">MNAAQPVARARVIRRAVCTTNAIESVDARIRRAVEAGGHHFP</sequence>
<evidence type="ECO:0000313" key="2">
    <source>
        <dbReference type="Proteomes" id="UP000003022"/>
    </source>
</evidence>
<dbReference type="Proteomes" id="UP000003022">
    <property type="component" value="Unassembled WGS sequence"/>
</dbReference>
<protein>
    <recommendedName>
        <fullName evidence="3">Transposase</fullName>
    </recommendedName>
</protein>
<name>F3NBW7_9ACTN</name>
<reference evidence="1 2" key="1">
    <citation type="journal article" date="2011" name="J. Bacteriol.">
        <title>Draft genome sequence of the marine bacterium Streptomyces griseoaurantiacus M045, which produces novel manumycin-type antibiotics with a pABA core component.</title>
        <authorList>
            <person name="Li F."/>
            <person name="Jiang P."/>
            <person name="Zheng H."/>
            <person name="Wang S."/>
            <person name="Zhao G."/>
            <person name="Qin S."/>
            <person name="Liu Z."/>
        </authorList>
    </citation>
    <scope>NUCLEOTIDE SEQUENCE [LARGE SCALE GENOMIC DNA]</scope>
    <source>
        <strain evidence="1 2">M045</strain>
    </source>
</reference>
<dbReference type="EMBL" id="AEYX01000004">
    <property type="protein sequence ID" value="EGG49075.1"/>
    <property type="molecule type" value="Genomic_DNA"/>
</dbReference>
<dbReference type="AlphaFoldDB" id="F3NBW7"/>